<dbReference type="InterPro" id="IPR036116">
    <property type="entry name" value="FN3_sf"/>
</dbReference>
<evidence type="ECO:0008006" key="3">
    <source>
        <dbReference type="Google" id="ProtNLM"/>
    </source>
</evidence>
<evidence type="ECO:0000313" key="1">
    <source>
        <dbReference type="EMBL" id="KNC68158.1"/>
    </source>
</evidence>
<proteinExistence type="predicted"/>
<dbReference type="OrthoDB" id="6304708at2"/>
<organism evidence="1 2">
    <name type="scientific">Pseudoalteromonas rubra</name>
    <dbReference type="NCBI Taxonomy" id="43658"/>
    <lineage>
        <taxon>Bacteria</taxon>
        <taxon>Pseudomonadati</taxon>
        <taxon>Pseudomonadota</taxon>
        <taxon>Gammaproteobacteria</taxon>
        <taxon>Alteromonadales</taxon>
        <taxon>Pseudoalteromonadaceae</taxon>
        <taxon>Pseudoalteromonas</taxon>
    </lineage>
</organism>
<reference evidence="2" key="1">
    <citation type="submission" date="2015-07" db="EMBL/GenBank/DDBJ databases">
        <title>Draft genome sequence of a Pseudoalteromonas rubra strain, OCN096, isolated from Kaneohe Bay, Oahu, Hawaii.</title>
        <authorList>
            <person name="Beurmann S."/>
            <person name="Ushijima B."/>
            <person name="Belcaid M."/>
            <person name="Callahan S.M."/>
            <person name="Aeby G.S."/>
        </authorList>
    </citation>
    <scope>NUCLEOTIDE SEQUENCE [LARGE SCALE GENOMIC DNA]</scope>
    <source>
        <strain evidence="2">OCN096</strain>
    </source>
</reference>
<sequence length="941" mass="105295">MKLSPVLLLMAVLCHMPVYASLLSLSSYDLLDTRPEVPARTPNARQEWDDYLLTLKHLENGERVLTWHPQAGQTMYKVAYKTSDGTWTEKLITDTQFAIDALLSGAVEFKVTGCESELLCRDYGNELSTILDAHNNSFLYLPQYVPGNTAFRVSYTQVADATRYTLQRSKNENEFKDIADRVHRAGFAQGHYDESVLAAGRYCYRLVTHSATQAVRVSAPACAEVDMRAMRAPEHFVAQAQAQGIYKLSWPDVERADYYRLERESLTLVTSESDSGSQVTEPAMVPADSATRFARSARMVQATPTAPTEKRTYLKSWQLVGDDKNTDKTQVHTLDTFELSGAQNYRLSACDKHAQCSAPKTLSYTVPVAHMVKGLPESATAQALNQNTVKLSWTDVPGADTYTVTMSRKGAYWQSRYTGITDTSFTQEIYLAGDYRFEIQACLDSGFCGQTSQVGTELRFSLGSNSSMTPSVLVVPERVNPGAAFEIKWAAPRSGEVAHYEVQGELQSTLIKGAFEQGPDGYYAFRRPALPHGRKYCYKVRAWFTTGEAGAYTPTQCVAVGETVFDEVDNFQINHVSRYDFNVSWEAKQGASAYLLELQTRTDDGKIRWQPVYYGEQTRVMQQLGPYHLHHYNRLGHLAMRVSACNSDRVCGNHMRAYLRNISTAAFLNPVYLPHKAPACISVPQQIESGEPLSVNWCETQHSGVAKYELLGELQNVILTVTVDTARRDMHQLMTTTRNNLEAGREYCYKARAVYQDGSVSGFTDKVCTQIGPLEYPAPTDFSVKALTEKNHFELSWKIVSGASSYLMEQQTRLGVWQTVPCQLRKIAFGWLACTVQASATQKVPELDKVVYRIAACSRNGKCGNFTRLSFNPNPAPVMYRDSLGNLYQAEQAVGVGAIAYYKRVKGPQGWYWQPLTLSQWQQLALQPIKLNAPSLNVTKK</sequence>
<accession>A0A0L0EWD6</accession>
<protein>
    <recommendedName>
        <fullName evidence="3">Fibronectin type-III domain-containing protein</fullName>
    </recommendedName>
</protein>
<dbReference type="Gene3D" id="2.60.40.10">
    <property type="entry name" value="Immunoglobulins"/>
    <property type="match status" value="1"/>
</dbReference>
<evidence type="ECO:0000313" key="2">
    <source>
        <dbReference type="Proteomes" id="UP000036850"/>
    </source>
</evidence>
<comment type="caution">
    <text evidence="1">The sequence shown here is derived from an EMBL/GenBank/DDBJ whole genome shotgun (WGS) entry which is preliminary data.</text>
</comment>
<name>A0A0L0EWD6_9GAMM</name>
<gene>
    <name evidence="1" type="ORF">AC626_06475</name>
</gene>
<dbReference type="AlphaFoldDB" id="A0A0L0EWD6"/>
<dbReference type="SUPFAM" id="SSF49265">
    <property type="entry name" value="Fibronectin type III"/>
    <property type="match status" value="1"/>
</dbReference>
<dbReference type="Proteomes" id="UP000036850">
    <property type="component" value="Unassembled WGS sequence"/>
</dbReference>
<dbReference type="InterPro" id="IPR013783">
    <property type="entry name" value="Ig-like_fold"/>
</dbReference>
<dbReference type="PATRIC" id="fig|43658.6.peg.4655"/>
<dbReference type="EMBL" id="LFZX01000033">
    <property type="protein sequence ID" value="KNC68158.1"/>
    <property type="molecule type" value="Genomic_DNA"/>
</dbReference>